<dbReference type="Pfam" id="PF00097">
    <property type="entry name" value="zf-C3HC4"/>
    <property type="match status" value="1"/>
</dbReference>
<evidence type="ECO:0000256" key="7">
    <source>
        <dbReference type="ARBA" id="ARBA00022786"/>
    </source>
</evidence>
<evidence type="ECO:0000256" key="10">
    <source>
        <dbReference type="PROSITE-ProRule" id="PRU00175"/>
    </source>
</evidence>
<sequence length="341" mass="37652">MGSGSGESSNGDSQSCLVGGSSSNREAGNFQCNICLDLAQEPVVTLCGHLFCWPCLYEWLHDHSRSSECPVCKATVAEEEIVPLYCGGNSSTHSQSRSTTRVDIPSRPAAGRRLATAPQLPSDANHIYHHDVNHIHHTAGWTPATALQPQPDLNYIYHRNMNHIHHHEPWDMASNHLAGTRLGNFTLPNAPTNHSAATRNQMAGVNQRNFMFQEATANDVDHGSHANVFHSLPAHGFHHGHGQHSNWFHHGHGPRAYGFGHAYGFWRHANRGRQCDIQVGPLVMWMMTSATYPWFLTPKKLPSLNSRGRDSNNWSHLLHSAIITAENLCCSTSALPSAINK</sequence>
<evidence type="ECO:0000256" key="1">
    <source>
        <dbReference type="ARBA" id="ARBA00000900"/>
    </source>
</evidence>
<evidence type="ECO:0000256" key="2">
    <source>
        <dbReference type="ARBA" id="ARBA00004308"/>
    </source>
</evidence>
<dbReference type="UniPathway" id="UPA00143"/>
<dbReference type="EMBL" id="PYDT01000010">
    <property type="protein sequence ID" value="THU48106.1"/>
    <property type="molecule type" value="Genomic_DNA"/>
</dbReference>
<reference evidence="14 15" key="1">
    <citation type="journal article" date="2019" name="Nat. Plants">
        <title>Genome sequencing of Musa balbisiana reveals subgenome evolution and function divergence in polyploid bananas.</title>
        <authorList>
            <person name="Yao X."/>
        </authorList>
    </citation>
    <scope>NUCLEOTIDE SEQUENCE [LARGE SCALE GENOMIC DNA]</scope>
    <source>
        <strain evidence="15">cv. DH-PKW</strain>
        <tissue evidence="14">Leaves</tissue>
    </source>
</reference>
<dbReference type="Proteomes" id="UP000317650">
    <property type="component" value="Chromosome 9"/>
</dbReference>
<name>A0A4V4H3F8_MUSBA</name>
<dbReference type="PROSITE" id="PS50089">
    <property type="entry name" value="ZF_RING_2"/>
    <property type="match status" value="1"/>
</dbReference>
<evidence type="ECO:0000256" key="4">
    <source>
        <dbReference type="ARBA" id="ARBA00022679"/>
    </source>
</evidence>
<dbReference type="InterPro" id="IPR017907">
    <property type="entry name" value="Znf_RING_CS"/>
</dbReference>
<comment type="subcellular location">
    <subcellularLocation>
        <location evidence="2">Endomembrane system</location>
    </subcellularLocation>
    <subcellularLocation>
        <location evidence="11">Endoplasmic reticulum membrane</location>
        <topology evidence="11">Single-pass type IV membrane protein</topology>
    </subcellularLocation>
</comment>
<keyword evidence="11" id="KW-0256">Endoplasmic reticulum</keyword>
<evidence type="ECO:0000256" key="9">
    <source>
        <dbReference type="ARBA" id="ARBA00023136"/>
    </source>
</evidence>
<feature type="domain" description="RING-type" evidence="13">
    <location>
        <begin position="32"/>
        <end position="73"/>
    </location>
</feature>
<evidence type="ECO:0000256" key="3">
    <source>
        <dbReference type="ARBA" id="ARBA00004906"/>
    </source>
</evidence>
<keyword evidence="8 11" id="KW-0862">Zinc</keyword>
<keyword evidence="5 11" id="KW-0479">Metal-binding</keyword>
<evidence type="ECO:0000256" key="11">
    <source>
        <dbReference type="RuleBase" id="RU369090"/>
    </source>
</evidence>
<feature type="region of interest" description="Disordered" evidence="12">
    <location>
        <begin position="89"/>
        <end position="110"/>
    </location>
</feature>
<evidence type="ECO:0000256" key="12">
    <source>
        <dbReference type="SAM" id="MobiDB-lite"/>
    </source>
</evidence>
<dbReference type="PROSITE" id="PS00518">
    <property type="entry name" value="ZF_RING_1"/>
    <property type="match status" value="1"/>
</dbReference>
<dbReference type="PANTHER" id="PTHR12313">
    <property type="entry name" value="E3 UBIQUITIN-PROTEIN LIGASE RNF5-RELATED"/>
    <property type="match status" value="1"/>
</dbReference>
<keyword evidence="7 11" id="KW-0833">Ubl conjugation pathway</keyword>
<dbReference type="GO" id="GO:0006511">
    <property type="term" value="P:ubiquitin-dependent protein catabolic process"/>
    <property type="evidence" value="ECO:0007669"/>
    <property type="project" value="UniProtKB-UniRule"/>
</dbReference>
<evidence type="ECO:0000313" key="14">
    <source>
        <dbReference type="EMBL" id="THU48106.1"/>
    </source>
</evidence>
<keyword evidence="9" id="KW-0472">Membrane</keyword>
<dbReference type="InterPro" id="IPR018957">
    <property type="entry name" value="Znf_C3HC4_RING-type"/>
</dbReference>
<dbReference type="GO" id="GO:0005789">
    <property type="term" value="C:endoplasmic reticulum membrane"/>
    <property type="evidence" value="ECO:0007669"/>
    <property type="project" value="UniProtKB-SubCell"/>
</dbReference>
<evidence type="ECO:0000256" key="5">
    <source>
        <dbReference type="ARBA" id="ARBA00022723"/>
    </source>
</evidence>
<comment type="pathway">
    <text evidence="3 11">Protein modification; protein ubiquitination.</text>
</comment>
<dbReference type="InterPro" id="IPR013083">
    <property type="entry name" value="Znf_RING/FYVE/PHD"/>
</dbReference>
<dbReference type="SUPFAM" id="SSF57850">
    <property type="entry name" value="RING/U-box"/>
    <property type="match status" value="1"/>
</dbReference>
<dbReference type="AlphaFoldDB" id="A0A4V4H3F8"/>
<comment type="domain">
    <text evidence="11">The RING-type zinc finger domain is responsible for E3 ligase activity.</text>
</comment>
<dbReference type="GO" id="GO:0016567">
    <property type="term" value="P:protein ubiquitination"/>
    <property type="evidence" value="ECO:0007669"/>
    <property type="project" value="UniProtKB-UniPathway"/>
</dbReference>
<dbReference type="GO" id="GO:0008270">
    <property type="term" value="F:zinc ion binding"/>
    <property type="evidence" value="ECO:0007669"/>
    <property type="project" value="UniProtKB-KW"/>
</dbReference>
<accession>A0A4V4H3F8</accession>
<gene>
    <name evidence="14" type="ORF">C4D60_Mb09t22720</name>
</gene>
<feature type="compositionally biased region" description="Low complexity" evidence="12">
    <location>
        <begin position="90"/>
        <end position="101"/>
    </location>
</feature>
<comment type="catalytic activity">
    <reaction evidence="1 11">
        <text>S-ubiquitinyl-[E2 ubiquitin-conjugating enzyme]-L-cysteine + [acceptor protein]-L-lysine = [E2 ubiquitin-conjugating enzyme]-L-cysteine + N(6)-ubiquitinyl-[acceptor protein]-L-lysine.</text>
        <dbReference type="EC" id="2.3.2.27"/>
    </reaction>
</comment>
<keyword evidence="6 10" id="KW-0863">Zinc-finger</keyword>
<dbReference type="Gene3D" id="3.30.40.10">
    <property type="entry name" value="Zinc/RING finger domain, C3HC4 (zinc finger)"/>
    <property type="match status" value="1"/>
</dbReference>
<dbReference type="CDD" id="cd16745">
    <property type="entry name" value="RING-HC_AtRMA-like"/>
    <property type="match status" value="1"/>
</dbReference>
<protein>
    <recommendedName>
        <fullName evidence="11">E3 ubiquitin-protein ligase RMA</fullName>
        <ecNumber evidence="11">2.3.2.27</ecNumber>
    </recommendedName>
    <alternativeName>
        <fullName evidence="11">Protein RING membrane-anchor</fullName>
    </alternativeName>
    <alternativeName>
        <fullName evidence="11">RING-type E3 ubiquitin transferase RMA</fullName>
    </alternativeName>
</protein>
<evidence type="ECO:0000256" key="8">
    <source>
        <dbReference type="ARBA" id="ARBA00022833"/>
    </source>
</evidence>
<dbReference type="InterPro" id="IPR045103">
    <property type="entry name" value="RNF5/RNF185-like"/>
</dbReference>
<keyword evidence="4 11" id="KW-0808">Transferase</keyword>
<dbReference type="STRING" id="52838.A0A4V4H3F8"/>
<comment type="function">
    <text evidence="11">E3 ubiquitin-protein ligase.</text>
</comment>
<comment type="caution">
    <text evidence="14">The sequence shown here is derived from an EMBL/GenBank/DDBJ whole genome shotgun (WGS) entry which is preliminary data.</text>
</comment>
<evidence type="ECO:0000313" key="15">
    <source>
        <dbReference type="Proteomes" id="UP000317650"/>
    </source>
</evidence>
<dbReference type="SMART" id="SM00184">
    <property type="entry name" value="RING"/>
    <property type="match status" value="1"/>
</dbReference>
<keyword evidence="15" id="KW-1185">Reference proteome</keyword>
<dbReference type="GO" id="GO:0061630">
    <property type="term" value="F:ubiquitin protein ligase activity"/>
    <property type="evidence" value="ECO:0007669"/>
    <property type="project" value="UniProtKB-UniRule"/>
</dbReference>
<dbReference type="EC" id="2.3.2.27" evidence="11"/>
<proteinExistence type="predicted"/>
<dbReference type="InterPro" id="IPR001841">
    <property type="entry name" value="Znf_RING"/>
</dbReference>
<organism evidence="14 15">
    <name type="scientific">Musa balbisiana</name>
    <name type="common">Banana</name>
    <dbReference type="NCBI Taxonomy" id="52838"/>
    <lineage>
        <taxon>Eukaryota</taxon>
        <taxon>Viridiplantae</taxon>
        <taxon>Streptophyta</taxon>
        <taxon>Embryophyta</taxon>
        <taxon>Tracheophyta</taxon>
        <taxon>Spermatophyta</taxon>
        <taxon>Magnoliopsida</taxon>
        <taxon>Liliopsida</taxon>
        <taxon>Zingiberales</taxon>
        <taxon>Musaceae</taxon>
        <taxon>Musa</taxon>
    </lineage>
</organism>
<evidence type="ECO:0000259" key="13">
    <source>
        <dbReference type="PROSITE" id="PS50089"/>
    </source>
</evidence>
<evidence type="ECO:0000256" key="6">
    <source>
        <dbReference type="ARBA" id="ARBA00022771"/>
    </source>
</evidence>